<name>A0A0P9ELL7_9BACL</name>
<evidence type="ECO:0000313" key="2">
    <source>
        <dbReference type="Proteomes" id="UP000050482"/>
    </source>
</evidence>
<accession>A0A0P9ELL7</accession>
<sequence>MGDAALLSVIWKTEEDSFVPQGRAAPETSFGASPVLVDSRAKARTFYALFFAFYFEFESCEVIETGRREDVEGRPEACPLQPEVKWRCRGSIRWGDRGRNVR</sequence>
<keyword evidence="2" id="KW-1185">Reference proteome</keyword>
<dbReference type="EMBL" id="LJCO01000040">
    <property type="protein sequence ID" value="KPV44183.1"/>
    <property type="molecule type" value="Genomic_DNA"/>
</dbReference>
<gene>
    <name evidence="1" type="ORF">AN477_08955</name>
</gene>
<reference evidence="1 2" key="1">
    <citation type="submission" date="2015-09" db="EMBL/GenBank/DDBJ databases">
        <title>Draft genome sequence of Alicyclobacillus ferrooxydans DSM 22381.</title>
        <authorList>
            <person name="Hemp J."/>
        </authorList>
    </citation>
    <scope>NUCLEOTIDE SEQUENCE [LARGE SCALE GENOMIC DNA]</scope>
    <source>
        <strain evidence="1 2">TC-34</strain>
    </source>
</reference>
<dbReference type="AlphaFoldDB" id="A0A0P9ELL7"/>
<evidence type="ECO:0000313" key="1">
    <source>
        <dbReference type="EMBL" id="KPV44183.1"/>
    </source>
</evidence>
<comment type="caution">
    <text evidence="1">The sequence shown here is derived from an EMBL/GenBank/DDBJ whole genome shotgun (WGS) entry which is preliminary data.</text>
</comment>
<protein>
    <submittedName>
        <fullName evidence="1">Uncharacterized protein</fullName>
    </submittedName>
</protein>
<organism evidence="1 2">
    <name type="scientific">Alicyclobacillus ferrooxydans</name>
    <dbReference type="NCBI Taxonomy" id="471514"/>
    <lineage>
        <taxon>Bacteria</taxon>
        <taxon>Bacillati</taxon>
        <taxon>Bacillota</taxon>
        <taxon>Bacilli</taxon>
        <taxon>Bacillales</taxon>
        <taxon>Alicyclobacillaceae</taxon>
        <taxon>Alicyclobacillus</taxon>
    </lineage>
</organism>
<proteinExistence type="predicted"/>
<dbReference type="Proteomes" id="UP000050482">
    <property type="component" value="Unassembled WGS sequence"/>
</dbReference>